<accession>A0A7H0LL61</accession>
<name>A0A7H0LL61_9SPHN</name>
<dbReference type="RefSeq" id="WP_187762712.1">
    <property type="nucleotide sequence ID" value="NZ_CP061038.1"/>
</dbReference>
<proteinExistence type="predicted"/>
<dbReference type="EMBL" id="CP061038">
    <property type="protein sequence ID" value="QNQ10414.1"/>
    <property type="molecule type" value="Genomic_DNA"/>
</dbReference>
<evidence type="ECO:0000313" key="1">
    <source>
        <dbReference type="EMBL" id="QNQ10414.1"/>
    </source>
</evidence>
<reference evidence="1 2" key="1">
    <citation type="submission" date="2020-09" db="EMBL/GenBank/DDBJ databases">
        <title>Sphingomonas sp., a new species isolated from pork steak.</title>
        <authorList>
            <person name="Heidler von Heilborn D."/>
        </authorList>
    </citation>
    <scope>NUCLEOTIDE SEQUENCE [LARGE SCALE GENOMIC DNA]</scope>
    <source>
        <strain evidence="2">S8-3T</strain>
    </source>
</reference>
<organism evidence="1 2">
    <name type="scientific">Sphingomonas alpina</name>
    <dbReference type="NCBI Taxonomy" id="653931"/>
    <lineage>
        <taxon>Bacteria</taxon>
        <taxon>Pseudomonadati</taxon>
        <taxon>Pseudomonadota</taxon>
        <taxon>Alphaproteobacteria</taxon>
        <taxon>Sphingomonadales</taxon>
        <taxon>Sphingomonadaceae</taxon>
        <taxon>Sphingomonas</taxon>
    </lineage>
</organism>
<protein>
    <submittedName>
        <fullName evidence="1">Uncharacterized protein</fullName>
    </submittedName>
</protein>
<gene>
    <name evidence="1" type="ORF">H3Z74_04065</name>
</gene>
<sequence>MDIEFADPRLALIETEAAADVRLPVAVIHSARQRLGIMRAAPDLRTLQNWKSLGLQPRAGTAEHLVVLPQHWAMVVKITEKNSAMTVIVTTMEEQLRGAA</sequence>
<dbReference type="KEGG" id="spap:H3Z74_04065"/>
<dbReference type="Proteomes" id="UP000516148">
    <property type="component" value="Chromosome"/>
</dbReference>
<evidence type="ECO:0000313" key="2">
    <source>
        <dbReference type="Proteomes" id="UP000516148"/>
    </source>
</evidence>
<keyword evidence="2" id="KW-1185">Reference proteome</keyword>
<dbReference type="AlphaFoldDB" id="A0A7H0LL61"/>